<accession>A0AAV5I276</accession>
<dbReference type="Pfam" id="PF18511">
    <property type="entry name" value="F-box_5"/>
    <property type="match status" value="1"/>
</dbReference>
<dbReference type="EMBL" id="BPVZ01000006">
    <property type="protein sequence ID" value="GKU92356.1"/>
    <property type="molecule type" value="Genomic_DNA"/>
</dbReference>
<dbReference type="SMART" id="SM00367">
    <property type="entry name" value="LRR_CC"/>
    <property type="match status" value="3"/>
</dbReference>
<dbReference type="Proteomes" id="UP001054252">
    <property type="component" value="Unassembled WGS sequence"/>
</dbReference>
<protein>
    <recommendedName>
        <fullName evidence="2">COI1 F-box domain-containing protein</fullName>
    </recommendedName>
</protein>
<dbReference type="SUPFAM" id="SSF52047">
    <property type="entry name" value="RNI-like"/>
    <property type="match status" value="1"/>
</dbReference>
<dbReference type="InterPro" id="IPR041567">
    <property type="entry name" value="COI1_F-box"/>
</dbReference>
<dbReference type="CDD" id="cd22159">
    <property type="entry name" value="F-box_AtTIR1-like"/>
    <property type="match status" value="1"/>
</dbReference>
<dbReference type="GO" id="GO:0019005">
    <property type="term" value="C:SCF ubiquitin ligase complex"/>
    <property type="evidence" value="ECO:0007669"/>
    <property type="project" value="TreeGrafter"/>
</dbReference>
<evidence type="ECO:0000313" key="4">
    <source>
        <dbReference type="Proteomes" id="UP001054252"/>
    </source>
</evidence>
<gene>
    <name evidence="3" type="ORF">SLEP1_g6094</name>
</gene>
<dbReference type="GO" id="GO:0031146">
    <property type="term" value="P:SCF-dependent proteasomal ubiquitin-dependent protein catabolic process"/>
    <property type="evidence" value="ECO:0007669"/>
    <property type="project" value="TreeGrafter"/>
</dbReference>
<evidence type="ECO:0000313" key="3">
    <source>
        <dbReference type="EMBL" id="GKU92356.1"/>
    </source>
</evidence>
<name>A0AAV5I276_9ROSI</name>
<proteinExistence type="predicted"/>
<dbReference type="InterPro" id="IPR006553">
    <property type="entry name" value="Leu-rich_rpt_Cys-con_subtyp"/>
</dbReference>
<reference evidence="3 4" key="1">
    <citation type="journal article" date="2021" name="Commun. Biol.">
        <title>The genome of Shorea leprosula (Dipterocarpaceae) highlights the ecological relevance of drought in aseasonal tropical rainforests.</title>
        <authorList>
            <person name="Ng K.K.S."/>
            <person name="Kobayashi M.J."/>
            <person name="Fawcett J.A."/>
            <person name="Hatakeyama M."/>
            <person name="Paape T."/>
            <person name="Ng C.H."/>
            <person name="Ang C.C."/>
            <person name="Tnah L.H."/>
            <person name="Lee C.T."/>
            <person name="Nishiyama T."/>
            <person name="Sese J."/>
            <person name="O'Brien M.J."/>
            <person name="Copetti D."/>
            <person name="Mohd Noor M.I."/>
            <person name="Ong R.C."/>
            <person name="Putra M."/>
            <person name="Sireger I.Z."/>
            <person name="Indrioko S."/>
            <person name="Kosugi Y."/>
            <person name="Izuno A."/>
            <person name="Isagi Y."/>
            <person name="Lee S.L."/>
            <person name="Shimizu K.K."/>
        </authorList>
    </citation>
    <scope>NUCLEOTIDE SEQUENCE [LARGE SCALE GENOMIC DNA]</scope>
    <source>
        <strain evidence="3">214</strain>
    </source>
</reference>
<comment type="caution">
    <text evidence="3">The sequence shown here is derived from an EMBL/GenBank/DDBJ whole genome shotgun (WGS) entry which is preliminary data.</text>
</comment>
<organism evidence="3 4">
    <name type="scientific">Rubroshorea leprosula</name>
    <dbReference type="NCBI Taxonomy" id="152421"/>
    <lineage>
        <taxon>Eukaryota</taxon>
        <taxon>Viridiplantae</taxon>
        <taxon>Streptophyta</taxon>
        <taxon>Embryophyta</taxon>
        <taxon>Tracheophyta</taxon>
        <taxon>Spermatophyta</taxon>
        <taxon>Magnoliopsida</taxon>
        <taxon>eudicotyledons</taxon>
        <taxon>Gunneridae</taxon>
        <taxon>Pentapetalae</taxon>
        <taxon>rosids</taxon>
        <taxon>malvids</taxon>
        <taxon>Malvales</taxon>
        <taxon>Dipterocarpaceae</taxon>
        <taxon>Rubroshorea</taxon>
    </lineage>
</organism>
<keyword evidence="4" id="KW-1185">Reference proteome</keyword>
<feature type="region of interest" description="Disordered" evidence="1">
    <location>
        <begin position="441"/>
        <end position="471"/>
    </location>
</feature>
<dbReference type="InterPro" id="IPR032675">
    <property type="entry name" value="LRR_dom_sf"/>
</dbReference>
<dbReference type="GO" id="GO:0005634">
    <property type="term" value="C:nucleus"/>
    <property type="evidence" value="ECO:0007669"/>
    <property type="project" value="TreeGrafter"/>
</dbReference>
<feature type="domain" description="COI1 F-box" evidence="2">
    <location>
        <begin position="12"/>
        <end position="50"/>
    </location>
</feature>
<sequence length="681" mass="76293">MAETPNIVYCREIPDVILSIIFSLVTDTRARNAVSLVCIKWHLLERSTRTSLTLRGNIRDLVLLPTCFRAVTHLDLSCISPWGYPLLDSSSDPPLIAQHLRIAFPSVVSLTVYARNPFTLGLLAPQWPNLLHVKLIRWHPRPPVPPGADFLPLFEHGHSLSSLDLSNFYCWTEDLPPALQAHPSFATSLSHLNILRHSFSEGFKSHELLAITAVCPNLQKLLATCTFDHRFIGFVSDETLLSLVSNCPRLSLLHLDDTKAETNDEGYTSEDARITHTALIDVFSGLPLLEDLVLNVCHNVRDAWQSLELLNSKCPRMKSLKLGQFHGICRDTDSDVPNGIAVCVGLESLSIENSADLTDSTLVAISHGCPNLSKFEVQGCNRITETGISTFVRVLQKTLVNVKISDCRNLNAASSLDALEPIRTQIKRLHVDCVWGSIGKPETETASSSSNKRPRTSEETGSKKKSKYYSGDGNEGLVNSRTWTKLECLSLRIAVGESLNPLTMVGLDNCPVLEEIRIKTEGDCRQRPRPYVDAFRLSSLAGYPKLSRMELDCGSAIGYALTAPLDHADLSLWERFFLMEIADLNLSELNYWPPQDMDVNQRSLLLPAAGLLAQCRNLRKLFIHGTAHEHFMMFLLQIPTLRDVQLREDYYPAPEDDSRTEMRVDSCYRFEDALNRRQIPD</sequence>
<dbReference type="Gene3D" id="3.80.10.10">
    <property type="entry name" value="Ribonuclease Inhibitor"/>
    <property type="match status" value="1"/>
</dbReference>
<dbReference type="PANTHER" id="PTHR13318">
    <property type="entry name" value="PARTNER OF PAIRED, ISOFORM B-RELATED"/>
    <property type="match status" value="1"/>
</dbReference>
<evidence type="ECO:0000256" key="1">
    <source>
        <dbReference type="SAM" id="MobiDB-lite"/>
    </source>
</evidence>
<dbReference type="FunFam" id="1.20.1280.50:FF:000023">
    <property type="entry name" value="F-box/LRR-repeat protein 4"/>
    <property type="match status" value="1"/>
</dbReference>
<dbReference type="Gene3D" id="1.20.1280.50">
    <property type="match status" value="1"/>
</dbReference>
<dbReference type="PANTHER" id="PTHR13318:SF253">
    <property type="entry name" value="COI1 F-BOX DOMAIN-CONTAINING PROTEIN"/>
    <property type="match status" value="1"/>
</dbReference>
<dbReference type="AlphaFoldDB" id="A0AAV5I276"/>
<evidence type="ECO:0000259" key="2">
    <source>
        <dbReference type="Pfam" id="PF18511"/>
    </source>
</evidence>